<dbReference type="Proteomes" id="UP000694240">
    <property type="component" value="Chromosome 12"/>
</dbReference>
<name>A0A8T1Y7U0_9BRAS</name>
<evidence type="ECO:0000313" key="2">
    <source>
        <dbReference type="Proteomes" id="UP000694240"/>
    </source>
</evidence>
<sequence>MSLWSCHGLRFWTHEYQFQIQQKRRRQEICFFFICMIQEDQTSRIIPLRKHHSKKFVCFLQLCSLISRKQRYVVNGVFYMTCSEISPTTRYHIISCPFISQGTPLTTGPTCQNWLVVIKFGGNSIVVKIVASQLTRLAESRFTWKVRLLRELCAVSTHERGIGLEFAT</sequence>
<proteinExistence type="predicted"/>
<reference evidence="1 2" key="1">
    <citation type="submission" date="2020-12" db="EMBL/GenBank/DDBJ databases">
        <title>Concerted genomic and epigenomic changes stabilize Arabidopsis allopolyploids.</title>
        <authorList>
            <person name="Chen Z."/>
        </authorList>
    </citation>
    <scope>NUCLEOTIDE SEQUENCE [LARGE SCALE GENOMIC DNA]</scope>
    <source>
        <strain evidence="1">Allo738</strain>
        <tissue evidence="1">Leaf</tissue>
    </source>
</reference>
<keyword evidence="2" id="KW-1185">Reference proteome</keyword>
<comment type="caution">
    <text evidence="1">The sequence shown here is derived from an EMBL/GenBank/DDBJ whole genome shotgun (WGS) entry which is preliminary data.</text>
</comment>
<protein>
    <submittedName>
        <fullName evidence="1">Uncharacterized protein</fullName>
    </submittedName>
</protein>
<dbReference type="AlphaFoldDB" id="A0A8T1Y7U0"/>
<organism evidence="1 2">
    <name type="scientific">Arabidopsis thaliana x Arabidopsis arenosa</name>
    <dbReference type="NCBI Taxonomy" id="1240361"/>
    <lineage>
        <taxon>Eukaryota</taxon>
        <taxon>Viridiplantae</taxon>
        <taxon>Streptophyta</taxon>
        <taxon>Embryophyta</taxon>
        <taxon>Tracheophyta</taxon>
        <taxon>Spermatophyta</taxon>
        <taxon>Magnoliopsida</taxon>
        <taxon>eudicotyledons</taxon>
        <taxon>Gunneridae</taxon>
        <taxon>Pentapetalae</taxon>
        <taxon>rosids</taxon>
        <taxon>malvids</taxon>
        <taxon>Brassicales</taxon>
        <taxon>Brassicaceae</taxon>
        <taxon>Camelineae</taxon>
        <taxon>Arabidopsis</taxon>
    </lineage>
</organism>
<accession>A0A8T1Y7U0</accession>
<gene>
    <name evidence="1" type="ORF">ISN45_Aa07g007440</name>
</gene>
<evidence type="ECO:0000313" key="1">
    <source>
        <dbReference type="EMBL" id="KAG7540549.1"/>
    </source>
</evidence>
<dbReference type="EMBL" id="JAEFBK010000012">
    <property type="protein sequence ID" value="KAG7540549.1"/>
    <property type="molecule type" value="Genomic_DNA"/>
</dbReference>